<feature type="region of interest" description="Disordered" evidence="4">
    <location>
        <begin position="27"/>
        <end position="71"/>
    </location>
</feature>
<reference evidence="6" key="1">
    <citation type="submission" date="2020-02" db="EMBL/GenBank/DDBJ databases">
        <authorList>
            <person name="Meier V. D."/>
        </authorList>
    </citation>
    <scope>NUCLEOTIDE SEQUENCE</scope>
    <source>
        <strain evidence="6">AVDCRST_MAG37</strain>
    </source>
</reference>
<dbReference type="Gene3D" id="1.25.40.20">
    <property type="entry name" value="Ankyrin repeat-containing domain"/>
    <property type="match status" value="2"/>
</dbReference>
<feature type="repeat" description="ANK" evidence="3">
    <location>
        <begin position="119"/>
        <end position="151"/>
    </location>
</feature>
<gene>
    <name evidence="6" type="ORF">AVDCRST_MAG37-2562</name>
</gene>
<dbReference type="SMART" id="SM00248">
    <property type="entry name" value="ANK"/>
    <property type="match status" value="5"/>
</dbReference>
<keyword evidence="5" id="KW-0732">Signal</keyword>
<dbReference type="EMBL" id="CADCVD010000126">
    <property type="protein sequence ID" value="CAA9452839.1"/>
    <property type="molecule type" value="Genomic_DNA"/>
</dbReference>
<feature type="compositionally biased region" description="Low complexity" evidence="4">
    <location>
        <begin position="45"/>
        <end position="69"/>
    </location>
</feature>
<evidence type="ECO:0000256" key="4">
    <source>
        <dbReference type="SAM" id="MobiDB-lite"/>
    </source>
</evidence>
<evidence type="ECO:0000256" key="1">
    <source>
        <dbReference type="ARBA" id="ARBA00022737"/>
    </source>
</evidence>
<dbReference type="PROSITE" id="PS50297">
    <property type="entry name" value="ANK_REP_REGION"/>
    <property type="match status" value="3"/>
</dbReference>
<feature type="chain" id="PRO_5039706933" evidence="5">
    <location>
        <begin position="27"/>
        <end position="284"/>
    </location>
</feature>
<evidence type="ECO:0000256" key="2">
    <source>
        <dbReference type="ARBA" id="ARBA00023043"/>
    </source>
</evidence>
<dbReference type="PROSITE" id="PS51257">
    <property type="entry name" value="PROKAR_LIPOPROTEIN"/>
    <property type="match status" value="1"/>
</dbReference>
<keyword evidence="2 3" id="KW-0040">ANK repeat</keyword>
<feature type="compositionally biased region" description="Polar residues" evidence="4">
    <location>
        <begin position="27"/>
        <end position="38"/>
    </location>
</feature>
<dbReference type="InterPro" id="IPR002110">
    <property type="entry name" value="Ankyrin_rpt"/>
</dbReference>
<organism evidence="6">
    <name type="scientific">uncultured Rubrobacteraceae bacterium</name>
    <dbReference type="NCBI Taxonomy" id="349277"/>
    <lineage>
        <taxon>Bacteria</taxon>
        <taxon>Bacillati</taxon>
        <taxon>Actinomycetota</taxon>
        <taxon>Rubrobacteria</taxon>
        <taxon>Rubrobacterales</taxon>
        <taxon>Rubrobacteraceae</taxon>
        <taxon>environmental samples</taxon>
    </lineage>
</organism>
<dbReference type="PANTHER" id="PTHR24171">
    <property type="entry name" value="ANKYRIN REPEAT DOMAIN-CONTAINING PROTEIN 39-RELATED"/>
    <property type="match status" value="1"/>
</dbReference>
<dbReference type="Pfam" id="PF12796">
    <property type="entry name" value="Ank_2"/>
    <property type="match status" value="2"/>
</dbReference>
<dbReference type="PROSITE" id="PS50088">
    <property type="entry name" value="ANK_REPEAT"/>
    <property type="match status" value="4"/>
</dbReference>
<proteinExistence type="predicted"/>
<evidence type="ECO:0000256" key="5">
    <source>
        <dbReference type="SAM" id="SignalP"/>
    </source>
</evidence>
<evidence type="ECO:0000313" key="6">
    <source>
        <dbReference type="EMBL" id="CAA9452839.1"/>
    </source>
</evidence>
<feature type="repeat" description="ANK" evidence="3">
    <location>
        <begin position="220"/>
        <end position="257"/>
    </location>
</feature>
<sequence length="284" mass="29307">MKHVIRRTLPCLALALLALGVVSSCGTSQQGEQQTGAQSDEEDTTTAAATTSTTTRAAAPTETTPAAGRTAEESIATMEGGQAGVETDAALIAAAERGDEEAVRRMLEDGADVAARDASGRTALVAAAYGNHLGAAEALIEGGADVNAKDQTVQSAYLISTSEVGDDPRLLELTLRNGADVTSLDSYDGTGLIRAADRGHVRIVEELLATETNVDHVNNLGWTALLEAIILGGGDAAHTEVVRLLVEGGADPNLPDGQGVTPLRHAEQRGYSEMAEILRDAGAR</sequence>
<feature type="signal peptide" evidence="5">
    <location>
        <begin position="1"/>
        <end position="26"/>
    </location>
</feature>
<dbReference type="SUPFAM" id="SSF48403">
    <property type="entry name" value="Ankyrin repeat"/>
    <property type="match status" value="1"/>
</dbReference>
<name>A0A6J4R1K1_9ACTN</name>
<dbReference type="InterPro" id="IPR036770">
    <property type="entry name" value="Ankyrin_rpt-contain_sf"/>
</dbReference>
<accession>A0A6J4R1K1</accession>
<feature type="repeat" description="ANK" evidence="3">
    <location>
        <begin position="258"/>
        <end position="284"/>
    </location>
</feature>
<dbReference type="AlphaFoldDB" id="A0A6J4R1K1"/>
<keyword evidence="1" id="KW-0677">Repeat</keyword>
<protein>
    <submittedName>
        <fullName evidence="6">Ankyrin</fullName>
    </submittedName>
</protein>
<evidence type="ECO:0000256" key="3">
    <source>
        <dbReference type="PROSITE-ProRule" id="PRU00023"/>
    </source>
</evidence>
<feature type="repeat" description="ANK" evidence="3">
    <location>
        <begin position="86"/>
        <end position="118"/>
    </location>
</feature>